<feature type="transmembrane region" description="Helical" evidence="1">
    <location>
        <begin position="288"/>
        <end position="307"/>
    </location>
</feature>
<feature type="transmembrane region" description="Helical" evidence="1">
    <location>
        <begin position="59"/>
        <end position="77"/>
    </location>
</feature>
<keyword evidence="1" id="KW-0472">Membrane</keyword>
<dbReference type="RefSeq" id="WP_120324012.1">
    <property type="nucleotide sequence ID" value="NZ_RAPF01000003.1"/>
</dbReference>
<keyword evidence="4" id="KW-1185">Reference proteome</keyword>
<dbReference type="AlphaFoldDB" id="A0A420ELP3"/>
<keyword evidence="1" id="KW-0812">Transmembrane</keyword>
<keyword evidence="3" id="KW-0012">Acyltransferase</keyword>
<dbReference type="GO" id="GO:0016747">
    <property type="term" value="F:acyltransferase activity, transferring groups other than amino-acyl groups"/>
    <property type="evidence" value="ECO:0007669"/>
    <property type="project" value="InterPro"/>
</dbReference>
<protein>
    <submittedName>
        <fullName evidence="3">Acyltransferase</fullName>
    </submittedName>
</protein>
<feature type="transmembrane region" description="Helical" evidence="1">
    <location>
        <begin position="97"/>
        <end position="116"/>
    </location>
</feature>
<feature type="transmembrane region" description="Helical" evidence="1">
    <location>
        <begin position="191"/>
        <end position="207"/>
    </location>
</feature>
<evidence type="ECO:0000256" key="1">
    <source>
        <dbReference type="SAM" id="Phobius"/>
    </source>
</evidence>
<feature type="transmembrane region" description="Helical" evidence="1">
    <location>
        <begin position="319"/>
        <end position="341"/>
    </location>
</feature>
<dbReference type="InterPro" id="IPR002656">
    <property type="entry name" value="Acyl_transf_3_dom"/>
</dbReference>
<feature type="transmembrane region" description="Helical" evidence="1">
    <location>
        <begin position="258"/>
        <end position="276"/>
    </location>
</feature>
<evidence type="ECO:0000313" key="3">
    <source>
        <dbReference type="EMBL" id="RKF21603.1"/>
    </source>
</evidence>
<gene>
    <name evidence="3" type="ORF">D6851_06060</name>
</gene>
<reference evidence="3 4" key="1">
    <citation type="submission" date="2018-09" db="EMBL/GenBank/DDBJ databases">
        <title>Altererythrobacter spongiae sp. nov., isolated from a marine sponge.</title>
        <authorList>
            <person name="Zhuang L."/>
            <person name="Luo L."/>
        </authorList>
    </citation>
    <scope>NUCLEOTIDE SEQUENCE [LARGE SCALE GENOMIC DNA]</scope>
    <source>
        <strain evidence="3 4">HN-Y73</strain>
    </source>
</reference>
<feature type="transmembrane region" description="Helical" evidence="1">
    <location>
        <begin position="219"/>
        <end position="238"/>
    </location>
</feature>
<keyword evidence="3" id="KW-0808">Transferase</keyword>
<keyword evidence="1" id="KW-1133">Transmembrane helix</keyword>
<dbReference type="Pfam" id="PF01757">
    <property type="entry name" value="Acyl_transf_3"/>
    <property type="match status" value="1"/>
</dbReference>
<feature type="domain" description="Acyltransferase 3" evidence="2">
    <location>
        <begin position="15"/>
        <end position="325"/>
    </location>
</feature>
<accession>A0A420ELP3</accession>
<organism evidence="3 4">
    <name type="scientific">Altericroceibacterium spongiae</name>
    <dbReference type="NCBI Taxonomy" id="2320269"/>
    <lineage>
        <taxon>Bacteria</taxon>
        <taxon>Pseudomonadati</taxon>
        <taxon>Pseudomonadota</taxon>
        <taxon>Alphaproteobacteria</taxon>
        <taxon>Sphingomonadales</taxon>
        <taxon>Erythrobacteraceae</taxon>
        <taxon>Altericroceibacterium</taxon>
    </lineage>
</organism>
<evidence type="ECO:0000259" key="2">
    <source>
        <dbReference type="Pfam" id="PF01757"/>
    </source>
</evidence>
<comment type="caution">
    <text evidence="3">The sequence shown here is derived from an EMBL/GenBank/DDBJ whole genome shotgun (WGS) entry which is preliminary data.</text>
</comment>
<sequence>MSEKLAIDPARRSDAIGVARVICIMGIVYVHGWTGLTGHELELARGSGQEIFRWTLMDMFGRSAVPLLGLISGWLVAGSSRVQNWPHHVARKARTILVPMILWNALALLLICGSGWLFDLEIPTPPSLYWVIEEIFILTRTPNMNVQMPFLRDLFLCMTVAPWLVRWPNRALIAVLALSAIGHIFDLGAPVILRVSILFFFTLGILARRGDLAARVTQWPLALAVLPFLLCLPVQIYLTQIIDWELGSAESRLLDLVVRLAAIFAYWRIAWALTASPLRTLLLKIEPFMFFYFCAHLILMWLGGPLLGQVFGKLGAPLYPFYLLAQPFLVLAVIMPVGMALRRYAPAAARILSGGRLSRPRPENDARLAM</sequence>
<evidence type="ECO:0000313" key="4">
    <source>
        <dbReference type="Proteomes" id="UP000284395"/>
    </source>
</evidence>
<feature type="transmembrane region" description="Helical" evidence="1">
    <location>
        <begin position="21"/>
        <end position="39"/>
    </location>
</feature>
<name>A0A420ELP3_9SPHN</name>
<dbReference type="EMBL" id="RAPF01000003">
    <property type="protein sequence ID" value="RKF21603.1"/>
    <property type="molecule type" value="Genomic_DNA"/>
</dbReference>
<proteinExistence type="predicted"/>
<dbReference type="Proteomes" id="UP000284395">
    <property type="component" value="Unassembled WGS sequence"/>
</dbReference>
<dbReference type="OrthoDB" id="6064642at2"/>